<accession>F3YXZ7</accession>
<reference evidence="1 2" key="1">
    <citation type="journal article" date="2011" name="J. Bacteriol.">
        <title>Genome sequence of the mercury-methylating and pleomorphic Desulfovibrio africanus Strain Walvis Bay.</title>
        <authorList>
            <person name="Brown S.D."/>
            <person name="Wall J.D."/>
            <person name="Kucken A.M."/>
            <person name="Gilmour C.C."/>
            <person name="Podar M."/>
            <person name="Brandt C.C."/>
            <person name="Teshima H."/>
            <person name="Detter J.C."/>
            <person name="Han C.S."/>
            <person name="Land M.L."/>
            <person name="Lucas S."/>
            <person name="Han J."/>
            <person name="Pennacchio L."/>
            <person name="Nolan M."/>
            <person name="Pitluck S."/>
            <person name="Woyke T."/>
            <person name="Goodwin L."/>
            <person name="Palumbo A.V."/>
            <person name="Elias D.A."/>
        </authorList>
    </citation>
    <scope>NUCLEOTIDE SEQUENCE [LARGE SCALE GENOMIC DNA]</scope>
    <source>
        <strain evidence="1 2">Walvis Bay</strain>
    </source>
</reference>
<keyword evidence="2" id="KW-1185">Reference proteome</keyword>
<dbReference type="RefSeq" id="WP_014260402.1">
    <property type="nucleotide sequence ID" value="NC_016629.1"/>
</dbReference>
<dbReference type="EMBL" id="CP003221">
    <property type="protein sequence ID" value="EGJ50699.1"/>
    <property type="molecule type" value="Genomic_DNA"/>
</dbReference>
<dbReference type="HOGENOM" id="CLU_1966967_0_0_7"/>
<gene>
    <name evidence="1" type="ORF">Desaf_2375</name>
</gene>
<dbReference type="AlphaFoldDB" id="F3YXZ7"/>
<proteinExistence type="predicted"/>
<dbReference type="Proteomes" id="UP000007844">
    <property type="component" value="Chromosome"/>
</dbReference>
<protein>
    <submittedName>
        <fullName evidence="1">Uncharacterized protein</fullName>
    </submittedName>
</protein>
<sequence>MANEKDQDTALKPLLPLIGEKGVQRIIEYRGYRDGWDKGRGRSMQSASLRMLVELAGYLPTLPVMPDVVLTHDGNISLVFTDLAGKSVELDLLPDGYYLYSEGLDNLEREFDKGERKDLLALLRKLV</sequence>
<dbReference type="KEGG" id="daf:Desaf_2375"/>
<evidence type="ECO:0000313" key="2">
    <source>
        <dbReference type="Proteomes" id="UP000007844"/>
    </source>
</evidence>
<evidence type="ECO:0000313" key="1">
    <source>
        <dbReference type="EMBL" id="EGJ50699.1"/>
    </source>
</evidence>
<organism evidence="1 2">
    <name type="scientific">Desulfocurvibacter africanus subsp. africanus str. Walvis Bay</name>
    <dbReference type="NCBI Taxonomy" id="690850"/>
    <lineage>
        <taxon>Bacteria</taxon>
        <taxon>Pseudomonadati</taxon>
        <taxon>Thermodesulfobacteriota</taxon>
        <taxon>Desulfovibrionia</taxon>
        <taxon>Desulfovibrionales</taxon>
        <taxon>Desulfovibrionaceae</taxon>
        <taxon>Desulfocurvibacter</taxon>
    </lineage>
</organism>
<name>F3YXZ7_DESAF</name>